<proteinExistence type="inferred from homology"/>
<comment type="similarity">
    <text evidence="8">Belongs to the binding-protein-dependent transport system permease family. LivHM subfamily.</text>
</comment>
<keyword evidence="4 9" id="KW-0812">Transmembrane</keyword>
<evidence type="ECO:0000256" key="8">
    <source>
        <dbReference type="ARBA" id="ARBA00037998"/>
    </source>
</evidence>
<protein>
    <submittedName>
        <fullName evidence="10">Branched-chain amino acid ABC transporter permease</fullName>
    </submittedName>
</protein>
<dbReference type="Pfam" id="PF02653">
    <property type="entry name" value="BPD_transp_2"/>
    <property type="match status" value="1"/>
</dbReference>
<dbReference type="GO" id="GO:0005886">
    <property type="term" value="C:plasma membrane"/>
    <property type="evidence" value="ECO:0007669"/>
    <property type="project" value="UniProtKB-SubCell"/>
</dbReference>
<gene>
    <name evidence="10" type="ORF">EAH82_20510</name>
</gene>
<evidence type="ECO:0000256" key="6">
    <source>
        <dbReference type="ARBA" id="ARBA00022989"/>
    </source>
</evidence>
<keyword evidence="2" id="KW-0813">Transport</keyword>
<name>A0A502DHL4_9BURK</name>
<dbReference type="RefSeq" id="WP_140845108.1">
    <property type="nucleotide sequence ID" value="NZ_RCZI01000009.1"/>
</dbReference>
<feature type="transmembrane region" description="Helical" evidence="9">
    <location>
        <begin position="59"/>
        <end position="78"/>
    </location>
</feature>
<evidence type="ECO:0000313" key="10">
    <source>
        <dbReference type="EMBL" id="TPG23586.1"/>
    </source>
</evidence>
<evidence type="ECO:0000256" key="3">
    <source>
        <dbReference type="ARBA" id="ARBA00022475"/>
    </source>
</evidence>
<evidence type="ECO:0000256" key="2">
    <source>
        <dbReference type="ARBA" id="ARBA00022448"/>
    </source>
</evidence>
<reference evidence="10 11" key="1">
    <citation type="journal article" date="2019" name="Environ. Microbiol.">
        <title>Species interactions and distinct microbial communities in high Arctic permafrost affected cryosols are associated with the CH4 and CO2 gas fluxes.</title>
        <authorList>
            <person name="Altshuler I."/>
            <person name="Hamel J."/>
            <person name="Turney S."/>
            <person name="Magnuson E."/>
            <person name="Levesque R."/>
            <person name="Greer C."/>
            <person name="Whyte L.G."/>
        </authorList>
    </citation>
    <scope>NUCLEOTIDE SEQUENCE [LARGE SCALE GENOMIC DNA]</scope>
    <source>
        <strain evidence="10 11">S06.C</strain>
    </source>
</reference>
<dbReference type="OrthoDB" id="8850525at2"/>
<dbReference type="PANTHER" id="PTHR11795:SF450">
    <property type="entry name" value="ABC TRANSPORTER PERMEASE PROTEIN"/>
    <property type="match status" value="1"/>
</dbReference>
<dbReference type="GO" id="GO:0022857">
    <property type="term" value="F:transmembrane transporter activity"/>
    <property type="evidence" value="ECO:0007669"/>
    <property type="project" value="InterPro"/>
</dbReference>
<dbReference type="AlphaFoldDB" id="A0A502DHL4"/>
<organism evidence="10 11">
    <name type="scientific">Variovorax guangxiensis</name>
    <dbReference type="NCBI Taxonomy" id="1775474"/>
    <lineage>
        <taxon>Bacteria</taxon>
        <taxon>Pseudomonadati</taxon>
        <taxon>Pseudomonadota</taxon>
        <taxon>Betaproteobacteria</taxon>
        <taxon>Burkholderiales</taxon>
        <taxon>Comamonadaceae</taxon>
        <taxon>Variovorax</taxon>
    </lineage>
</organism>
<evidence type="ECO:0000256" key="9">
    <source>
        <dbReference type="SAM" id="Phobius"/>
    </source>
</evidence>
<evidence type="ECO:0000256" key="7">
    <source>
        <dbReference type="ARBA" id="ARBA00023136"/>
    </source>
</evidence>
<dbReference type="PANTHER" id="PTHR11795">
    <property type="entry name" value="BRANCHED-CHAIN AMINO ACID TRANSPORT SYSTEM PERMEASE PROTEIN LIVH"/>
    <property type="match status" value="1"/>
</dbReference>
<dbReference type="Proteomes" id="UP000319212">
    <property type="component" value="Unassembled WGS sequence"/>
</dbReference>
<evidence type="ECO:0000256" key="4">
    <source>
        <dbReference type="ARBA" id="ARBA00022692"/>
    </source>
</evidence>
<feature type="transmembrane region" description="Helical" evidence="9">
    <location>
        <begin position="132"/>
        <end position="155"/>
    </location>
</feature>
<keyword evidence="6 9" id="KW-1133">Transmembrane helix</keyword>
<feature type="transmembrane region" description="Helical" evidence="9">
    <location>
        <begin position="260"/>
        <end position="277"/>
    </location>
</feature>
<keyword evidence="7 9" id="KW-0472">Membrane</keyword>
<dbReference type="InterPro" id="IPR052157">
    <property type="entry name" value="BCAA_transport_permease"/>
</dbReference>
<keyword evidence="3" id="KW-1003">Cell membrane</keyword>
<dbReference type="GO" id="GO:0006865">
    <property type="term" value="P:amino acid transport"/>
    <property type="evidence" value="ECO:0007669"/>
    <property type="project" value="UniProtKB-KW"/>
</dbReference>
<comment type="subcellular location">
    <subcellularLocation>
        <location evidence="1">Cell membrane</location>
        <topology evidence="1">Multi-pass membrane protein</topology>
    </subcellularLocation>
</comment>
<dbReference type="EMBL" id="RCZI01000009">
    <property type="protein sequence ID" value="TPG23586.1"/>
    <property type="molecule type" value="Genomic_DNA"/>
</dbReference>
<evidence type="ECO:0000313" key="11">
    <source>
        <dbReference type="Proteomes" id="UP000319212"/>
    </source>
</evidence>
<sequence length="285" mass="30160">MLFQLAISGLSMGALYGLIALGFVMIWNTAAVVNFAQGELAMLAMFLAFTAHVTLGLNVWLAILLAVAGTALLGYLFERGLVRPLVRADPLTVIMMTIGLQIFLSNGAKFIWGTQPEAFPAYFGSASLEFLGVVLSPQSLAVLGVVLVLCILLHWMSQHTRLGKSLRAVAQDREASALMGIRIDRVVASGFAISAALAGIAGVLMAPLVFVAADVGLPLLVKSFIAAVIGGFGSYPGALIGGLLIGVLDNLVGFYISADYRDVVLFGVLIVILLFRPEGLFPKHR</sequence>
<comment type="caution">
    <text evidence="10">The sequence shown here is derived from an EMBL/GenBank/DDBJ whole genome shotgun (WGS) entry which is preliminary data.</text>
</comment>
<feature type="transmembrane region" description="Helical" evidence="9">
    <location>
        <begin position="90"/>
        <end position="112"/>
    </location>
</feature>
<dbReference type="InterPro" id="IPR001851">
    <property type="entry name" value="ABC_transp_permease"/>
</dbReference>
<feature type="transmembrane region" description="Helical" evidence="9">
    <location>
        <begin position="6"/>
        <end position="27"/>
    </location>
</feature>
<evidence type="ECO:0000256" key="1">
    <source>
        <dbReference type="ARBA" id="ARBA00004651"/>
    </source>
</evidence>
<accession>A0A502DHL4</accession>
<evidence type="ECO:0000256" key="5">
    <source>
        <dbReference type="ARBA" id="ARBA00022970"/>
    </source>
</evidence>
<dbReference type="CDD" id="cd06582">
    <property type="entry name" value="TM_PBP1_LivH_like"/>
    <property type="match status" value="1"/>
</dbReference>
<keyword evidence="5" id="KW-0029">Amino-acid transport</keyword>
<feature type="transmembrane region" description="Helical" evidence="9">
    <location>
        <begin position="186"/>
        <end position="212"/>
    </location>
</feature>
<feature type="transmembrane region" description="Helical" evidence="9">
    <location>
        <begin position="224"/>
        <end position="248"/>
    </location>
</feature>